<evidence type="ECO:0000256" key="1">
    <source>
        <dbReference type="ARBA" id="ARBA00022741"/>
    </source>
</evidence>
<evidence type="ECO:0000256" key="3">
    <source>
        <dbReference type="ARBA" id="ARBA00022917"/>
    </source>
</evidence>
<dbReference type="Proteomes" id="UP000317648">
    <property type="component" value="Chromosome"/>
</dbReference>
<evidence type="ECO:0000259" key="6">
    <source>
        <dbReference type="Pfam" id="PF03143"/>
    </source>
</evidence>
<evidence type="ECO:0000313" key="8">
    <source>
        <dbReference type="Proteomes" id="UP000317648"/>
    </source>
</evidence>
<keyword evidence="3" id="KW-0648">Protein biosynthesis</keyword>
<gene>
    <name evidence="7" type="primary">tufA</name>
    <name evidence="7" type="ORF">Pla8534_14070</name>
</gene>
<organism evidence="7 8">
    <name type="scientific">Lignipirellula cremea</name>
    <dbReference type="NCBI Taxonomy" id="2528010"/>
    <lineage>
        <taxon>Bacteria</taxon>
        <taxon>Pseudomonadati</taxon>
        <taxon>Planctomycetota</taxon>
        <taxon>Planctomycetia</taxon>
        <taxon>Pirellulales</taxon>
        <taxon>Pirellulaceae</taxon>
        <taxon>Lignipirellula</taxon>
    </lineage>
</organism>
<keyword evidence="8" id="KW-1185">Reference proteome</keyword>
<keyword evidence="2 7" id="KW-0251">Elongation factor</keyword>
<dbReference type="GO" id="GO:0003746">
    <property type="term" value="F:translation elongation factor activity"/>
    <property type="evidence" value="ECO:0007669"/>
    <property type="project" value="UniProtKB-KW"/>
</dbReference>
<reference evidence="7 8" key="1">
    <citation type="submission" date="2019-02" db="EMBL/GenBank/DDBJ databases">
        <title>Deep-cultivation of Planctomycetes and their phenomic and genomic characterization uncovers novel biology.</title>
        <authorList>
            <person name="Wiegand S."/>
            <person name="Jogler M."/>
            <person name="Boedeker C."/>
            <person name="Pinto D."/>
            <person name="Vollmers J."/>
            <person name="Rivas-Marin E."/>
            <person name="Kohn T."/>
            <person name="Peeters S.H."/>
            <person name="Heuer A."/>
            <person name="Rast P."/>
            <person name="Oberbeckmann S."/>
            <person name="Bunk B."/>
            <person name="Jeske O."/>
            <person name="Meyerdierks A."/>
            <person name="Storesund J.E."/>
            <person name="Kallscheuer N."/>
            <person name="Luecker S."/>
            <person name="Lage O.M."/>
            <person name="Pohl T."/>
            <person name="Merkel B.J."/>
            <person name="Hornburger P."/>
            <person name="Mueller R.-W."/>
            <person name="Bruemmer F."/>
            <person name="Labrenz M."/>
            <person name="Spormann A.M."/>
            <person name="Op den Camp H."/>
            <person name="Overmann J."/>
            <person name="Amann R."/>
            <person name="Jetten M.S.M."/>
            <person name="Mascher T."/>
            <person name="Medema M.H."/>
            <person name="Devos D.P."/>
            <person name="Kaster A.-K."/>
            <person name="Ovreas L."/>
            <person name="Rohde M."/>
            <person name="Galperin M.Y."/>
            <person name="Jogler C."/>
        </authorList>
    </citation>
    <scope>NUCLEOTIDE SEQUENCE [LARGE SCALE GENOMIC DNA]</scope>
    <source>
        <strain evidence="7 8">Pla85_3_4</strain>
    </source>
</reference>
<dbReference type="InterPro" id="IPR009001">
    <property type="entry name" value="Transl_elong_EF1A/Init_IF2_C"/>
</dbReference>
<dbReference type="AlphaFoldDB" id="A0A518DP54"/>
<evidence type="ECO:0000256" key="2">
    <source>
        <dbReference type="ARBA" id="ARBA00022768"/>
    </source>
</evidence>
<feature type="domain" description="Translation elongation factor EFTu/EF1A C-terminal" evidence="6">
    <location>
        <begin position="94"/>
        <end position="184"/>
    </location>
</feature>
<protein>
    <submittedName>
        <fullName evidence="7">Elongation factor Tu</fullName>
    </submittedName>
</protein>
<dbReference type="RefSeq" id="WP_145050641.1">
    <property type="nucleotide sequence ID" value="NZ_CP036433.1"/>
</dbReference>
<keyword evidence="1" id="KW-0547">Nucleotide-binding</keyword>
<name>A0A518DP54_9BACT</name>
<dbReference type="OrthoDB" id="288362at2"/>
<evidence type="ECO:0000256" key="5">
    <source>
        <dbReference type="SAM" id="MobiDB-lite"/>
    </source>
</evidence>
<feature type="compositionally biased region" description="Polar residues" evidence="5">
    <location>
        <begin position="1"/>
        <end position="11"/>
    </location>
</feature>
<feature type="region of interest" description="Disordered" evidence="5">
    <location>
        <begin position="1"/>
        <end position="21"/>
    </location>
</feature>
<dbReference type="Gene3D" id="2.40.30.10">
    <property type="entry name" value="Translation factors"/>
    <property type="match status" value="1"/>
</dbReference>
<dbReference type="InterPro" id="IPR004160">
    <property type="entry name" value="Transl_elong_EFTu/EF1A_C"/>
</dbReference>
<dbReference type="SUPFAM" id="SSF50465">
    <property type="entry name" value="EF-Tu/eEF-1alpha/eIF2-gamma C-terminal domain"/>
    <property type="match status" value="1"/>
</dbReference>
<proteinExistence type="predicted"/>
<accession>A0A518DP54</accession>
<evidence type="ECO:0000313" key="7">
    <source>
        <dbReference type="EMBL" id="QDU93627.1"/>
    </source>
</evidence>
<evidence type="ECO:0000256" key="4">
    <source>
        <dbReference type="ARBA" id="ARBA00023134"/>
    </source>
</evidence>
<dbReference type="KEGG" id="lcre:Pla8534_14070"/>
<dbReference type="GO" id="GO:0005525">
    <property type="term" value="F:GTP binding"/>
    <property type="evidence" value="ECO:0007669"/>
    <property type="project" value="UniProtKB-KW"/>
</dbReference>
<dbReference type="EMBL" id="CP036433">
    <property type="protein sequence ID" value="QDU93627.1"/>
    <property type="molecule type" value="Genomic_DNA"/>
</dbReference>
<sequence length="192" mass="20830">MTGENPASQPNDGPPTQERVAARKSAFTIPADEAAAGRVALYLDPDDLRWLAARCFCDDTTSEKDRERCARIRFRSAAAIHKAGQTIAAPADVDFVASVRLLTTAMGGRRSRIQSGYRPQVFLDGEDCDAFLTLEDETLHPGDVGMVRAVLRNPSRNRDKLAVGKALLLREGDKTIAYGVIVWIAAQTSAGE</sequence>
<dbReference type="Pfam" id="PF03143">
    <property type="entry name" value="GTP_EFTU_D3"/>
    <property type="match status" value="1"/>
</dbReference>
<keyword evidence="4" id="KW-0342">GTP-binding</keyword>